<keyword evidence="2" id="KW-0813">Transport</keyword>
<keyword evidence="6" id="KW-0906">Nuclear pore complex</keyword>
<comment type="subcellular location">
    <subcellularLocation>
        <location evidence="1">Nucleus</location>
        <location evidence="1">Nuclear pore complex</location>
    </subcellularLocation>
</comment>
<evidence type="ECO:0000256" key="8">
    <source>
        <dbReference type="SAM" id="Coils"/>
    </source>
</evidence>
<feature type="coiled-coil region" evidence="8">
    <location>
        <begin position="535"/>
        <end position="635"/>
    </location>
</feature>
<dbReference type="AlphaFoldDB" id="A0A2H8THQ2"/>
<dbReference type="GO" id="GO:0000056">
    <property type="term" value="P:ribosomal small subunit export from nucleus"/>
    <property type="evidence" value="ECO:0007669"/>
    <property type="project" value="InterPro"/>
</dbReference>
<evidence type="ECO:0000256" key="4">
    <source>
        <dbReference type="ARBA" id="ARBA00022927"/>
    </source>
</evidence>
<evidence type="ECO:0000256" key="3">
    <source>
        <dbReference type="ARBA" id="ARBA00022816"/>
    </source>
</evidence>
<name>A0A2H8THQ2_9HEMI</name>
<dbReference type="GO" id="GO:0017056">
    <property type="term" value="F:structural constituent of nuclear pore"/>
    <property type="evidence" value="ECO:0007669"/>
    <property type="project" value="InterPro"/>
</dbReference>
<reference evidence="9" key="1">
    <citation type="submission" date="2017-10" db="EMBL/GenBank/DDBJ databases">
        <title>Transcriptome Assembly of Sugarcane Aphid Adults.</title>
        <authorList>
            <person name="Scully E.D."/>
            <person name="Palmer N.A."/>
            <person name="Geib S.M."/>
            <person name="Sarath G."/>
            <person name="Sattler S.E."/>
        </authorList>
    </citation>
    <scope>NUCLEOTIDE SEQUENCE</scope>
    <source>
        <tissue evidence="9">Whole body</tissue>
    </source>
</reference>
<evidence type="ECO:0000256" key="2">
    <source>
        <dbReference type="ARBA" id="ARBA00022448"/>
    </source>
</evidence>
<dbReference type="GO" id="GO:0005643">
    <property type="term" value="C:nuclear pore"/>
    <property type="evidence" value="ECO:0007669"/>
    <property type="project" value="UniProtKB-SubCell"/>
</dbReference>
<accession>A0A2H8THQ2</accession>
<keyword evidence="3" id="KW-0509">mRNA transport</keyword>
<keyword evidence="8" id="KW-0175">Coiled coil</keyword>
<dbReference type="PANTHER" id="PTHR13257">
    <property type="entry name" value="NUCLEOPORIN NUP84-RELATED"/>
    <property type="match status" value="1"/>
</dbReference>
<dbReference type="OrthoDB" id="341482at2759"/>
<dbReference type="GO" id="GO:0006406">
    <property type="term" value="P:mRNA export from nucleus"/>
    <property type="evidence" value="ECO:0007669"/>
    <property type="project" value="TreeGrafter"/>
</dbReference>
<dbReference type="PANTHER" id="PTHR13257:SF0">
    <property type="entry name" value="NUCLEAR PORE COMPLEX PROTEIN NUP88"/>
    <property type="match status" value="1"/>
</dbReference>
<evidence type="ECO:0000256" key="5">
    <source>
        <dbReference type="ARBA" id="ARBA00023010"/>
    </source>
</evidence>
<dbReference type="EMBL" id="GFXV01001848">
    <property type="protein sequence ID" value="MBW13653.1"/>
    <property type="molecule type" value="Transcribed_RNA"/>
</dbReference>
<sequence length="697" mass="78624">MPSITDMLNLNKLDMFQTMRKVLETDGANIVRNLIAYKDQILYIWNPDECCLYSLLLNTVHEEHPLYQKLFPGSPPLFDVDEILINEPGTLCALVGSKGVSVMRFPKRMGSKSLYDTGGSQGEGVTCSTAILQDKFFINKHLTDVKRVRWYPGSPEDNHLVVLTNNKNCLRLFKVDKGTGKLVSIWRLGPQTSRILASLGDTAVDFDFAPPILLGDRIQSEPSIMWPILVLQGNGEVLCMNTTVDDSMNIKSAKITGPLTMYPPADDNYSEDACSILVMDTIPPSVVIASNFGELYNCLLLPDTQTKNDDEYEPSEYQHKYSLHIIETIELELGLNIEDNGEYDSSNTIHLKRDAAVTSRYWCLHNTGVHSVTVPLTELLDEFSKTTADDFRGSPDIQGQSFVEYYICTGLMNGETKPIKGFAVLSFPTDLLVTLLSNGEVVTQAIPDFHYNKLSIANIYMNEDNTASEDQVDSSENVDKDDFSSFIAALLQKENGTKNTILKLGSDLPKEIVVQMVLQTMNIRRVTLNNHKIVSEEIERRVRMLTKAKERQLQEMQRLGEARQKLQDDVENKAEKLDEINNKQEELTQRASSILLKLVSASPDSISIKKKRELLESYKTKMDLMNKRIEEAREKWNIVQTESAASVYKQLYGTRSLKLTLEQELVIKGNLSEMGSTILDLERKVRDLRTVINTFAS</sequence>
<dbReference type="GO" id="GO:0000055">
    <property type="term" value="P:ribosomal large subunit export from nucleus"/>
    <property type="evidence" value="ECO:0007669"/>
    <property type="project" value="InterPro"/>
</dbReference>
<dbReference type="GO" id="GO:0006606">
    <property type="term" value="P:protein import into nucleus"/>
    <property type="evidence" value="ECO:0007669"/>
    <property type="project" value="TreeGrafter"/>
</dbReference>
<dbReference type="InterPro" id="IPR037700">
    <property type="entry name" value="NUP88/NUP82"/>
</dbReference>
<organism evidence="9">
    <name type="scientific">Melanaphis sacchari</name>
    <dbReference type="NCBI Taxonomy" id="742174"/>
    <lineage>
        <taxon>Eukaryota</taxon>
        <taxon>Metazoa</taxon>
        <taxon>Ecdysozoa</taxon>
        <taxon>Arthropoda</taxon>
        <taxon>Hexapoda</taxon>
        <taxon>Insecta</taxon>
        <taxon>Pterygota</taxon>
        <taxon>Neoptera</taxon>
        <taxon>Paraneoptera</taxon>
        <taxon>Hemiptera</taxon>
        <taxon>Sternorrhyncha</taxon>
        <taxon>Aphidomorpha</taxon>
        <taxon>Aphidoidea</taxon>
        <taxon>Aphididae</taxon>
        <taxon>Aphidini</taxon>
        <taxon>Melanaphis</taxon>
    </lineage>
</organism>
<evidence type="ECO:0000256" key="1">
    <source>
        <dbReference type="ARBA" id="ARBA00004567"/>
    </source>
</evidence>
<evidence type="ECO:0000313" key="9">
    <source>
        <dbReference type="EMBL" id="MBW13653.1"/>
    </source>
</evidence>
<keyword evidence="5" id="KW-0811">Translocation</keyword>
<gene>
    <name evidence="9" type="primary">mbo_1</name>
</gene>
<proteinExistence type="predicted"/>
<protein>
    <submittedName>
        <fullName evidence="9">Nuclear pore complex protein Nup88</fullName>
    </submittedName>
</protein>
<keyword evidence="4" id="KW-0653">Protein transport</keyword>
<keyword evidence="7" id="KW-0539">Nucleus</keyword>
<dbReference type="InterPro" id="IPR019321">
    <property type="entry name" value="Nucleoporin_Nup88"/>
</dbReference>
<dbReference type="Pfam" id="PF10168">
    <property type="entry name" value="Nup88"/>
    <property type="match status" value="1"/>
</dbReference>
<evidence type="ECO:0000256" key="7">
    <source>
        <dbReference type="ARBA" id="ARBA00023242"/>
    </source>
</evidence>
<evidence type="ECO:0000256" key="6">
    <source>
        <dbReference type="ARBA" id="ARBA00023132"/>
    </source>
</evidence>